<organism evidence="1 2">
    <name type="scientific">Bauhinia variegata</name>
    <name type="common">Purple orchid tree</name>
    <name type="synonym">Phanera variegata</name>
    <dbReference type="NCBI Taxonomy" id="167791"/>
    <lineage>
        <taxon>Eukaryota</taxon>
        <taxon>Viridiplantae</taxon>
        <taxon>Streptophyta</taxon>
        <taxon>Embryophyta</taxon>
        <taxon>Tracheophyta</taxon>
        <taxon>Spermatophyta</taxon>
        <taxon>Magnoliopsida</taxon>
        <taxon>eudicotyledons</taxon>
        <taxon>Gunneridae</taxon>
        <taxon>Pentapetalae</taxon>
        <taxon>rosids</taxon>
        <taxon>fabids</taxon>
        <taxon>Fabales</taxon>
        <taxon>Fabaceae</taxon>
        <taxon>Cercidoideae</taxon>
        <taxon>Cercideae</taxon>
        <taxon>Bauhiniinae</taxon>
        <taxon>Bauhinia</taxon>
    </lineage>
</organism>
<dbReference type="Proteomes" id="UP000828941">
    <property type="component" value="Chromosome 14"/>
</dbReference>
<comment type="caution">
    <text evidence="1">The sequence shown here is derived from an EMBL/GenBank/DDBJ whole genome shotgun (WGS) entry which is preliminary data.</text>
</comment>
<protein>
    <submittedName>
        <fullName evidence="1">Uncharacterized protein</fullName>
    </submittedName>
</protein>
<name>A0ACB9KJ05_BAUVA</name>
<evidence type="ECO:0000313" key="2">
    <source>
        <dbReference type="Proteomes" id="UP000828941"/>
    </source>
</evidence>
<gene>
    <name evidence="1" type="ORF">L6164_037085</name>
</gene>
<evidence type="ECO:0000313" key="1">
    <source>
        <dbReference type="EMBL" id="KAI4297186.1"/>
    </source>
</evidence>
<dbReference type="EMBL" id="CM039439">
    <property type="protein sequence ID" value="KAI4297186.1"/>
    <property type="molecule type" value="Genomic_DNA"/>
</dbReference>
<proteinExistence type="predicted"/>
<reference evidence="1 2" key="1">
    <citation type="journal article" date="2022" name="DNA Res.">
        <title>Chromosomal-level genome assembly of the orchid tree Bauhinia variegata (Leguminosae; Cercidoideae) supports the allotetraploid origin hypothesis of Bauhinia.</title>
        <authorList>
            <person name="Zhong Y."/>
            <person name="Chen Y."/>
            <person name="Zheng D."/>
            <person name="Pang J."/>
            <person name="Liu Y."/>
            <person name="Luo S."/>
            <person name="Meng S."/>
            <person name="Qian L."/>
            <person name="Wei D."/>
            <person name="Dai S."/>
            <person name="Zhou R."/>
        </authorList>
    </citation>
    <scope>NUCLEOTIDE SEQUENCE [LARGE SCALE GENOMIC DNA]</scope>
    <source>
        <strain evidence="1">BV-YZ2020</strain>
    </source>
</reference>
<accession>A0ACB9KJ05</accession>
<keyword evidence="2" id="KW-1185">Reference proteome</keyword>
<sequence>MLFGSLPWQILCNWNSGRLAYRETPIASLLAPSTQCHHCAPVVAGGITVFCFHAHSGTSMLQGNLF</sequence>